<dbReference type="PANTHER" id="PTHR47700">
    <property type="entry name" value="V CHITINASE, PUTATIVE (AFU_ORTHOLOGUE AFUA_6G13720)-RELATED"/>
    <property type="match status" value="1"/>
</dbReference>
<dbReference type="InterPro" id="IPR001223">
    <property type="entry name" value="Glyco_hydro18_cat"/>
</dbReference>
<comment type="caution">
    <text evidence="4">The sequence shown here is derived from an EMBL/GenBank/DDBJ whole genome shotgun (WGS) entry which is preliminary data.</text>
</comment>
<dbReference type="GO" id="GO:0005975">
    <property type="term" value="P:carbohydrate metabolic process"/>
    <property type="evidence" value="ECO:0007669"/>
    <property type="project" value="InterPro"/>
</dbReference>
<dbReference type="AlphaFoldDB" id="V5I677"/>
<protein>
    <recommendedName>
        <fullName evidence="3">GH18 domain-containing protein</fullName>
    </recommendedName>
</protein>
<dbReference type="InterPro" id="IPR053214">
    <property type="entry name" value="LysM12-like"/>
</dbReference>
<evidence type="ECO:0000256" key="1">
    <source>
        <dbReference type="ARBA" id="ARBA00022669"/>
    </source>
</evidence>
<name>V5I677_BYSSN</name>
<dbReference type="Gene3D" id="3.20.20.80">
    <property type="entry name" value="Glycosidases"/>
    <property type="match status" value="1"/>
</dbReference>
<keyword evidence="5" id="KW-1185">Reference proteome</keyword>
<evidence type="ECO:0000259" key="3">
    <source>
        <dbReference type="Pfam" id="PF00704"/>
    </source>
</evidence>
<gene>
    <name evidence="4" type="ORF">PVAR5_8980</name>
</gene>
<dbReference type="eggNOG" id="ENOG502SIC9">
    <property type="taxonomic scope" value="Eukaryota"/>
</dbReference>
<dbReference type="InterPro" id="IPR017853">
    <property type="entry name" value="GH"/>
</dbReference>
<reference evidence="5" key="1">
    <citation type="journal article" date="2014" name="Genome Announc.">
        <title>Draft genome sequence of the formaldehyde-resistant fungus Byssochlamys spectabilis No. 5 (anamorph Paecilomyces variotii No. 5) (NBRC109023).</title>
        <authorList>
            <person name="Oka T."/>
            <person name="Ekino K."/>
            <person name="Fukuda K."/>
            <person name="Nomura Y."/>
        </authorList>
    </citation>
    <scope>NUCLEOTIDE SEQUENCE [LARGE SCALE GENOMIC DNA]</scope>
    <source>
        <strain evidence="5">No. 5 / NBRC 109023</strain>
    </source>
</reference>
<dbReference type="Pfam" id="PF00704">
    <property type="entry name" value="Glyco_hydro_18"/>
    <property type="match status" value="1"/>
</dbReference>
<organism evidence="4 5">
    <name type="scientific">Byssochlamys spectabilis (strain No. 5 / NBRC 109023)</name>
    <name type="common">Paecilomyces variotii</name>
    <dbReference type="NCBI Taxonomy" id="1356009"/>
    <lineage>
        <taxon>Eukaryota</taxon>
        <taxon>Fungi</taxon>
        <taxon>Dikarya</taxon>
        <taxon>Ascomycota</taxon>
        <taxon>Pezizomycotina</taxon>
        <taxon>Eurotiomycetes</taxon>
        <taxon>Eurotiomycetidae</taxon>
        <taxon>Eurotiales</taxon>
        <taxon>Thermoascaceae</taxon>
        <taxon>Paecilomyces</taxon>
    </lineage>
</organism>
<dbReference type="Proteomes" id="UP000018001">
    <property type="component" value="Unassembled WGS sequence"/>
</dbReference>
<dbReference type="HOGENOM" id="CLU_940072_0_0_1"/>
<dbReference type="SUPFAM" id="SSF51445">
    <property type="entry name" value="(Trans)glycosidases"/>
    <property type="match status" value="1"/>
</dbReference>
<dbReference type="GO" id="GO:0008061">
    <property type="term" value="F:chitin binding"/>
    <property type="evidence" value="ECO:0007669"/>
    <property type="project" value="UniProtKB-KW"/>
</dbReference>
<dbReference type="EMBL" id="BAUL01000398">
    <property type="protein sequence ID" value="GAE00241.1"/>
    <property type="molecule type" value="Genomic_DNA"/>
</dbReference>
<feature type="domain" description="GH18" evidence="3">
    <location>
        <begin position="192"/>
        <end position="243"/>
    </location>
</feature>
<sequence>MAKPNNPDTDLLPIGTRLIDDKYDAEDCQAAVQGSRIPKTFDEEAHRLCTIHGIRHHYGFAQELRAVAPEFTRALNARDIMSGVIPTIATPDEVPYCIWYPVVPKETLRALVQRYPDMLYHVARACAVAGYVDLYKELDPLPEVHIAEEAGYASMQNNSNGSQQIYQHILSQPVKFEIMNDYTLLLPGRSTMEEVRDKLSSDKTLSIAAPASYWYLKSFPIANISSVVDYIVYMTYDLHGQWDWNNTWSDDGCDGGACLRSHVNYTEIVNSFVPIQSEGHRFTRSSTGPRQTKKGS</sequence>
<proteinExistence type="predicted"/>
<accession>V5I677</accession>
<evidence type="ECO:0000313" key="5">
    <source>
        <dbReference type="Proteomes" id="UP000018001"/>
    </source>
</evidence>
<dbReference type="PANTHER" id="PTHR47700:SF2">
    <property type="entry name" value="CHITINASE"/>
    <property type="match status" value="1"/>
</dbReference>
<evidence type="ECO:0000256" key="2">
    <source>
        <dbReference type="ARBA" id="ARBA00023026"/>
    </source>
</evidence>
<keyword evidence="2" id="KW-0843">Virulence</keyword>
<evidence type="ECO:0000313" key="4">
    <source>
        <dbReference type="EMBL" id="GAE00241.1"/>
    </source>
</evidence>
<dbReference type="OrthoDB" id="4360026at2759"/>
<dbReference type="InParanoid" id="V5I677"/>
<keyword evidence="1" id="KW-0147">Chitin-binding</keyword>